<dbReference type="SUPFAM" id="SSF48264">
    <property type="entry name" value="Cytochrome P450"/>
    <property type="match status" value="1"/>
</dbReference>
<evidence type="ECO:0000256" key="5">
    <source>
        <dbReference type="PIRSR" id="PIRSR602403-1"/>
    </source>
</evidence>
<reference evidence="8" key="1">
    <citation type="journal article" date="2021" name="BMC Genomics">
        <title>Chromosome-level genome assembly and manually-curated proteome of model necrotroph Parastagonospora nodorum Sn15 reveals a genome-wide trove of candidate effector homologs, and redundancy of virulence-related functions within an accessory chromosome.</title>
        <authorList>
            <person name="Bertazzoni S."/>
            <person name="Jones D.A.B."/>
            <person name="Phan H.T."/>
            <person name="Tan K.-C."/>
            <person name="Hane J.K."/>
        </authorList>
    </citation>
    <scope>NUCLEOTIDE SEQUENCE [LARGE SCALE GENOMIC DNA]</scope>
    <source>
        <strain evidence="8">SN15 / ATCC MYA-4574 / FGSC 10173)</strain>
    </source>
</reference>
<dbReference type="PANTHER" id="PTHR47582:SF1">
    <property type="entry name" value="P450, PUTATIVE (EUROFUNG)-RELATED"/>
    <property type="match status" value="1"/>
</dbReference>
<dbReference type="AlphaFoldDB" id="A0A7U2I3B6"/>
<dbReference type="PANTHER" id="PTHR47582">
    <property type="entry name" value="P450, PUTATIVE (EUROFUNG)-RELATED"/>
    <property type="match status" value="1"/>
</dbReference>
<dbReference type="CDD" id="cd11040">
    <property type="entry name" value="CYP7_CYP8-like"/>
    <property type="match status" value="1"/>
</dbReference>
<accession>A0A7U2I3B6</accession>
<organism evidence="7 8">
    <name type="scientific">Phaeosphaeria nodorum (strain SN15 / ATCC MYA-4574 / FGSC 10173)</name>
    <name type="common">Glume blotch fungus</name>
    <name type="synonym">Parastagonospora nodorum</name>
    <dbReference type="NCBI Taxonomy" id="321614"/>
    <lineage>
        <taxon>Eukaryota</taxon>
        <taxon>Fungi</taxon>
        <taxon>Dikarya</taxon>
        <taxon>Ascomycota</taxon>
        <taxon>Pezizomycotina</taxon>
        <taxon>Dothideomycetes</taxon>
        <taxon>Pleosporomycetidae</taxon>
        <taxon>Pleosporales</taxon>
        <taxon>Pleosporineae</taxon>
        <taxon>Phaeosphaeriaceae</taxon>
        <taxon>Parastagonospora</taxon>
    </lineage>
</organism>
<evidence type="ECO:0000256" key="1">
    <source>
        <dbReference type="ARBA" id="ARBA00001971"/>
    </source>
</evidence>
<name>A0A7U2I3B6_PHANO</name>
<evidence type="ECO:0000256" key="2">
    <source>
        <dbReference type="ARBA" id="ARBA00010617"/>
    </source>
</evidence>
<dbReference type="PROSITE" id="PS00086">
    <property type="entry name" value="CYTOCHROME_P450"/>
    <property type="match status" value="1"/>
</dbReference>
<proteinExistence type="inferred from homology"/>
<protein>
    <recommendedName>
        <fullName evidence="9">Cytochrome P450</fullName>
    </recommendedName>
</protein>
<evidence type="ECO:0000313" key="8">
    <source>
        <dbReference type="Proteomes" id="UP000663193"/>
    </source>
</evidence>
<dbReference type="Gene3D" id="1.10.630.10">
    <property type="entry name" value="Cytochrome P450"/>
    <property type="match status" value="1"/>
</dbReference>
<dbReference type="InterPro" id="IPR017972">
    <property type="entry name" value="Cyt_P450_CS"/>
</dbReference>
<dbReference type="Pfam" id="PF00067">
    <property type="entry name" value="p450"/>
    <property type="match status" value="1"/>
</dbReference>
<dbReference type="OrthoDB" id="3366823at2759"/>
<keyword evidence="8" id="KW-1185">Reference proteome</keyword>
<keyword evidence="6" id="KW-0503">Monooxygenase</keyword>
<dbReference type="InterPro" id="IPR001128">
    <property type="entry name" value="Cyt_P450"/>
</dbReference>
<evidence type="ECO:0000256" key="6">
    <source>
        <dbReference type="RuleBase" id="RU000461"/>
    </source>
</evidence>
<dbReference type="OMA" id="WMEASGD"/>
<dbReference type="PRINTS" id="PR00465">
    <property type="entry name" value="EP450IV"/>
</dbReference>
<comment type="similarity">
    <text evidence="2 6">Belongs to the cytochrome P450 family.</text>
</comment>
<keyword evidence="6" id="KW-0560">Oxidoreductase</keyword>
<dbReference type="GO" id="GO:0004497">
    <property type="term" value="F:monooxygenase activity"/>
    <property type="evidence" value="ECO:0007669"/>
    <property type="project" value="UniProtKB-KW"/>
</dbReference>
<keyword evidence="3 5" id="KW-0479">Metal-binding</keyword>
<gene>
    <name evidence="7" type="ORF">JI435_071530</name>
</gene>
<dbReference type="InterPro" id="IPR053007">
    <property type="entry name" value="CYP450_monoxygenase_sec-met"/>
</dbReference>
<evidence type="ECO:0000256" key="3">
    <source>
        <dbReference type="ARBA" id="ARBA00022723"/>
    </source>
</evidence>
<dbReference type="InterPro" id="IPR036396">
    <property type="entry name" value="Cyt_P450_sf"/>
</dbReference>
<dbReference type="GO" id="GO:0020037">
    <property type="term" value="F:heme binding"/>
    <property type="evidence" value="ECO:0007669"/>
    <property type="project" value="InterPro"/>
</dbReference>
<keyword evidence="5 6" id="KW-0349">Heme</keyword>
<sequence>MAMYYGIVFGAVAAVYMSLQLLLRYTHDRREPRSIETLIPFVSPVIGMMRKKTKYYVMLRDKFNLPIYTLRLPGSRIYVVNSPALMSAVQKQYKALAFMPLVADASVKVSRFSKTASDIINMNINGDDGNWGYVMTFHDAIQPSLAPGTHLDAMNRIMLGLVAQTFNGLKEEAPTTVKLFDWVQHQITLATTGSVYGPSNPYKDPKFEAAFWTFKSGMSNLIMGLNSTGIAKKAINAMNVGSIAFEKYFSENHHHDGSEHVQARFNHSTDHRIPLNDIARSEFANGVALLSNTVPNTFWLLYHLYSDPDVLKKCRQEVLAVLTVTESAEGKATNILDISKLKTSCPILLSTYKEVLRLYSTAVSARLVMQDHMLDNQYLLKKGSTVMMPTPVQHHNSTIWGSNSNTFDHMRFADQRPSQAGFRAFGGGTTLCPGRHFATTEILAFAATMIMQFDVRPKSTRWMEASGDRVEFWEATPSPDENFEVEIRSIEGEGRGGRWEFILSDSDGPIGLSTQDLA</sequence>
<dbReference type="GO" id="GO:0005506">
    <property type="term" value="F:iron ion binding"/>
    <property type="evidence" value="ECO:0007669"/>
    <property type="project" value="InterPro"/>
</dbReference>
<dbReference type="InterPro" id="IPR002403">
    <property type="entry name" value="Cyt_P450_E_grp-IV"/>
</dbReference>
<evidence type="ECO:0000256" key="4">
    <source>
        <dbReference type="ARBA" id="ARBA00023004"/>
    </source>
</evidence>
<evidence type="ECO:0008006" key="9">
    <source>
        <dbReference type="Google" id="ProtNLM"/>
    </source>
</evidence>
<dbReference type="EMBL" id="CP069032">
    <property type="protein sequence ID" value="QRD00275.1"/>
    <property type="molecule type" value="Genomic_DNA"/>
</dbReference>
<feature type="binding site" description="axial binding residue" evidence="5">
    <location>
        <position position="432"/>
    </location>
    <ligand>
        <name>heme</name>
        <dbReference type="ChEBI" id="CHEBI:30413"/>
    </ligand>
    <ligandPart>
        <name>Fe</name>
        <dbReference type="ChEBI" id="CHEBI:18248"/>
    </ligandPart>
</feature>
<keyword evidence="4 5" id="KW-0408">Iron</keyword>
<dbReference type="Proteomes" id="UP000663193">
    <property type="component" value="Chromosome 10"/>
</dbReference>
<dbReference type="VEuPathDB" id="FungiDB:JI435_071530"/>
<dbReference type="GO" id="GO:0016705">
    <property type="term" value="F:oxidoreductase activity, acting on paired donors, with incorporation or reduction of molecular oxygen"/>
    <property type="evidence" value="ECO:0007669"/>
    <property type="project" value="InterPro"/>
</dbReference>
<comment type="cofactor">
    <cofactor evidence="1 5">
        <name>heme</name>
        <dbReference type="ChEBI" id="CHEBI:30413"/>
    </cofactor>
</comment>
<evidence type="ECO:0000313" key="7">
    <source>
        <dbReference type="EMBL" id="QRD00275.1"/>
    </source>
</evidence>